<proteinExistence type="predicted"/>
<gene>
    <name evidence="1" type="ORF">DRF57_04590</name>
</gene>
<dbReference type="EMBL" id="QNUF01000004">
    <property type="protein sequence ID" value="REC77282.1"/>
    <property type="molecule type" value="Genomic_DNA"/>
</dbReference>
<name>A0ABX9IPQ3_9FLAO</name>
<accession>A0ABX9IPQ3</accession>
<comment type="caution">
    <text evidence="1">The sequence shown here is derived from an EMBL/GenBank/DDBJ whole genome shotgun (WGS) entry which is preliminary data.</text>
</comment>
<evidence type="ECO:0000313" key="2">
    <source>
        <dbReference type="Proteomes" id="UP000256491"/>
    </source>
</evidence>
<keyword evidence="2" id="KW-1185">Reference proteome</keyword>
<evidence type="ECO:0008006" key="3">
    <source>
        <dbReference type="Google" id="ProtNLM"/>
    </source>
</evidence>
<evidence type="ECO:0000313" key="1">
    <source>
        <dbReference type="EMBL" id="REC77282.1"/>
    </source>
</evidence>
<protein>
    <recommendedName>
        <fullName evidence="3">DUF4142 domain-containing protein</fullName>
    </recommendedName>
</protein>
<reference evidence="1 2" key="1">
    <citation type="journal article" date="2010" name="Syst. Appl. Microbiol.">
        <title>Four new species of Chryseobacterium from the rhizosphere of coastal sand dune plants, Chryseobacterium elymi sp. nov., Chryseobacterium hagamense sp. nov., Chryseobacterium lathyri sp. nov. and Chryseobacterium rhizosphaerae sp. nov.</title>
        <authorList>
            <person name="Cho S.H."/>
            <person name="Lee K.S."/>
            <person name="Shin D.S."/>
            <person name="Han J.H."/>
            <person name="Park K.S."/>
            <person name="Lee C.H."/>
            <person name="Park K.H."/>
            <person name="Kim S.B."/>
        </authorList>
    </citation>
    <scope>NUCLEOTIDE SEQUENCE [LARGE SCALE GENOMIC DNA]</scope>
    <source>
        <strain evidence="1 2">KCTC 22548</strain>
    </source>
</reference>
<dbReference type="RefSeq" id="WP_084085985.1">
    <property type="nucleotide sequence ID" value="NZ_BJYH01000001.1"/>
</dbReference>
<organism evidence="1 2">
    <name type="scientific">Chryseobacterium rhizosphaerae</name>
    <dbReference type="NCBI Taxonomy" id="395937"/>
    <lineage>
        <taxon>Bacteria</taxon>
        <taxon>Pseudomonadati</taxon>
        <taxon>Bacteroidota</taxon>
        <taxon>Flavobacteriia</taxon>
        <taxon>Flavobacteriales</taxon>
        <taxon>Weeksellaceae</taxon>
        <taxon>Chryseobacterium group</taxon>
        <taxon>Chryseobacterium</taxon>
    </lineage>
</organism>
<dbReference type="Proteomes" id="UP000256491">
    <property type="component" value="Unassembled WGS sequence"/>
</dbReference>
<sequence>MLRKIISIGLFTILFTITAQLKAQMGSANSIAEAMTSKMDYLNLTESQTNKALYFNKVAAESLDTLDEKVGDNSNILNNKAISSELIGIMVQRDKSLKTILTPEQMTKFENNRIKELAGYRTLVMISLLDLTDEQIPKAYTINLKAAEGMQNVLDKRNKSKKKTNDQEARRIITDGFKSANKDFEAILSPSQLKTYKENEQLLVDAVKHNKKV</sequence>